<name>A0A4R3IIY5_9RHOB</name>
<dbReference type="AlphaFoldDB" id="A0A4R3IIY5"/>
<gene>
    <name evidence="3" type="ORF">EDD52_1653</name>
</gene>
<dbReference type="RefSeq" id="WP_207906091.1">
    <property type="nucleotide sequence ID" value="NZ_SLZU01000065.1"/>
</dbReference>
<proteinExistence type="predicted"/>
<dbReference type="SUPFAM" id="SSF141072">
    <property type="entry name" value="CalX-like"/>
    <property type="match status" value="1"/>
</dbReference>
<organism evidence="3 4">
    <name type="scientific">Primorskyibacter sedentarius</name>
    <dbReference type="NCBI Taxonomy" id="745311"/>
    <lineage>
        <taxon>Bacteria</taxon>
        <taxon>Pseudomonadati</taxon>
        <taxon>Pseudomonadota</taxon>
        <taxon>Alphaproteobacteria</taxon>
        <taxon>Rhodobacterales</taxon>
        <taxon>Roseobacteraceae</taxon>
        <taxon>Primorskyibacter</taxon>
    </lineage>
</organism>
<protein>
    <recommendedName>
        <fullName evidence="5">Calx-beta domain-containing protein</fullName>
    </recommendedName>
</protein>
<reference evidence="3 4" key="1">
    <citation type="submission" date="2019-03" db="EMBL/GenBank/DDBJ databases">
        <title>Genomic Encyclopedia of Type Strains, Phase IV (KMG-IV): sequencing the most valuable type-strain genomes for metagenomic binning, comparative biology and taxonomic classification.</title>
        <authorList>
            <person name="Goeker M."/>
        </authorList>
    </citation>
    <scope>NUCLEOTIDE SEQUENCE [LARGE SCALE GENOMIC DNA]</scope>
    <source>
        <strain evidence="3 4">DSM 104836</strain>
    </source>
</reference>
<evidence type="ECO:0000256" key="2">
    <source>
        <dbReference type="SAM" id="SignalP"/>
    </source>
</evidence>
<feature type="region of interest" description="Disordered" evidence="1">
    <location>
        <begin position="332"/>
        <end position="353"/>
    </location>
</feature>
<keyword evidence="2" id="KW-0732">Signal</keyword>
<feature type="chain" id="PRO_5020987237" description="Calx-beta domain-containing protein" evidence="2">
    <location>
        <begin position="25"/>
        <end position="372"/>
    </location>
</feature>
<evidence type="ECO:0000313" key="3">
    <source>
        <dbReference type="EMBL" id="TCS46905.1"/>
    </source>
</evidence>
<feature type="signal peptide" evidence="2">
    <location>
        <begin position="1"/>
        <end position="24"/>
    </location>
</feature>
<evidence type="ECO:0000313" key="4">
    <source>
        <dbReference type="Proteomes" id="UP000295696"/>
    </source>
</evidence>
<sequence>MPKSAFGFLLFVASLLVFGHAAQAQQRWMFNPSFERFSNGTTIYEGWPVAEVPPSTYVIASDDYFAGWKSTNGQIEAWASGFQGVPANDRDYFVELNPSEPVGLYQEVCLFNGEELSWLFYHRARNNTEADDPQTALYEVTDLNGNLVQSLASQTTFQDTNTWVRNAGATTYTGPTGFHRLQFRSNSNDSRGNFLDSIRIRLLPVVSFRDNSPTSGPETSSANVPQVVVFGEVLTPFTVEIQVTGGTATEGVDYDLTSTTVTIPPGEYDGNDAASFFSVPLTIYTDAISEPDETIELSLGAITAATDAAFGQNDCTPGLTQAQHIIEDVPPPVAEDDDLGPVNGLSGGDTGSVLGNDSLDGAALAVDGSGVP</sequence>
<evidence type="ECO:0000256" key="1">
    <source>
        <dbReference type="SAM" id="MobiDB-lite"/>
    </source>
</evidence>
<dbReference type="Gene3D" id="2.60.40.2030">
    <property type="match status" value="1"/>
</dbReference>
<accession>A0A4R3IIY5</accession>
<dbReference type="EMBL" id="SLZU01000065">
    <property type="protein sequence ID" value="TCS46905.1"/>
    <property type="molecule type" value="Genomic_DNA"/>
</dbReference>
<feature type="non-terminal residue" evidence="3">
    <location>
        <position position="372"/>
    </location>
</feature>
<evidence type="ECO:0008006" key="5">
    <source>
        <dbReference type="Google" id="ProtNLM"/>
    </source>
</evidence>
<dbReference type="InterPro" id="IPR038081">
    <property type="entry name" value="CalX-like_sf"/>
</dbReference>
<keyword evidence="4" id="KW-1185">Reference proteome</keyword>
<comment type="caution">
    <text evidence="3">The sequence shown here is derived from an EMBL/GenBank/DDBJ whole genome shotgun (WGS) entry which is preliminary data.</text>
</comment>
<dbReference type="Proteomes" id="UP000295696">
    <property type="component" value="Unassembled WGS sequence"/>
</dbReference>